<protein>
    <submittedName>
        <fullName evidence="2">Uncharacterized protein</fullName>
    </submittedName>
</protein>
<feature type="chain" id="PRO_5004906561" evidence="1">
    <location>
        <begin position="18"/>
        <end position="460"/>
    </location>
</feature>
<organism evidence="2 3">
    <name type="scientific">Tetrahymena thermophila (strain SB210)</name>
    <dbReference type="NCBI Taxonomy" id="312017"/>
    <lineage>
        <taxon>Eukaryota</taxon>
        <taxon>Sar</taxon>
        <taxon>Alveolata</taxon>
        <taxon>Ciliophora</taxon>
        <taxon>Intramacronucleata</taxon>
        <taxon>Oligohymenophorea</taxon>
        <taxon>Hymenostomatida</taxon>
        <taxon>Tetrahymenina</taxon>
        <taxon>Tetrahymenidae</taxon>
        <taxon>Tetrahymena</taxon>
    </lineage>
</organism>
<evidence type="ECO:0000256" key="1">
    <source>
        <dbReference type="SAM" id="SignalP"/>
    </source>
</evidence>
<sequence length="460" mass="53361">MHKLFLIFILGFKYMYSETLQGCTLQDTYYDLTLQSCGSCLNNCKICNDSTSCLQCQNNQYYEQRTGQCVNQCQRNQSQVNYFGFCIECQVENCKVCQFEGKLCQQCEQGWQLSSDQKNCLKSECLINDYSFYNPSTGHCTINCPGTSNQNNKTCISLKNISQIKTLSSRNNVSQRDIQYVFYFDQIDKKSFVVTLDGKNTIFYSYPELIPLNQLALKNSYDRIADDDSTNQPDVPQDNQKIPQVKTQTDSQGCIIIQNSTQKQNATLQNLNIIQRDYLQESLVSQQTIVNSFQNAKSPFFFEELDNQLSLFKDDFYIYIYDLNKNVLIQTQPQQALNETLILKAFNYDGKKRVVLIQNGTHNGIFQSVVVCSNLTQNTTSQEYYFEYDKPHYAQISYQMTEYIITDDHNYFIVASTQGYEIINISPQNSMIETESNQNQIFLFSNIDNKRQYLNFVTEF</sequence>
<dbReference type="EMBL" id="GG662779">
    <property type="protein sequence ID" value="EWS75560.1"/>
    <property type="molecule type" value="Genomic_DNA"/>
</dbReference>
<dbReference type="KEGG" id="tet:TTHERM_001423408"/>
<dbReference type="Proteomes" id="UP000009168">
    <property type="component" value="Unassembled WGS sequence"/>
</dbReference>
<dbReference type="SUPFAM" id="SSF57184">
    <property type="entry name" value="Growth factor receptor domain"/>
    <property type="match status" value="1"/>
</dbReference>
<dbReference type="eggNOG" id="ENOG502R2YS">
    <property type="taxonomic scope" value="Eukaryota"/>
</dbReference>
<feature type="signal peptide" evidence="1">
    <location>
        <begin position="1"/>
        <end position="17"/>
    </location>
</feature>
<dbReference type="InterPro" id="IPR009030">
    <property type="entry name" value="Growth_fac_rcpt_cys_sf"/>
</dbReference>
<name>W7X859_TETTS</name>
<evidence type="ECO:0000313" key="3">
    <source>
        <dbReference type="Proteomes" id="UP000009168"/>
    </source>
</evidence>
<reference evidence="3" key="1">
    <citation type="journal article" date="2006" name="PLoS Biol.">
        <title>Macronuclear genome sequence of the ciliate Tetrahymena thermophila, a model eukaryote.</title>
        <authorList>
            <person name="Eisen J.A."/>
            <person name="Coyne R.S."/>
            <person name="Wu M."/>
            <person name="Wu D."/>
            <person name="Thiagarajan M."/>
            <person name="Wortman J.R."/>
            <person name="Badger J.H."/>
            <person name="Ren Q."/>
            <person name="Amedeo P."/>
            <person name="Jones K.M."/>
            <person name="Tallon L.J."/>
            <person name="Delcher A.L."/>
            <person name="Salzberg S.L."/>
            <person name="Silva J.C."/>
            <person name="Haas B.J."/>
            <person name="Majoros W.H."/>
            <person name="Farzad M."/>
            <person name="Carlton J.M."/>
            <person name="Smith R.K. Jr."/>
            <person name="Garg J."/>
            <person name="Pearlman R.E."/>
            <person name="Karrer K.M."/>
            <person name="Sun L."/>
            <person name="Manning G."/>
            <person name="Elde N.C."/>
            <person name="Turkewitz A.P."/>
            <person name="Asai D.J."/>
            <person name="Wilkes D.E."/>
            <person name="Wang Y."/>
            <person name="Cai H."/>
            <person name="Collins K."/>
            <person name="Stewart B.A."/>
            <person name="Lee S.R."/>
            <person name="Wilamowska K."/>
            <person name="Weinberg Z."/>
            <person name="Ruzzo W.L."/>
            <person name="Wloga D."/>
            <person name="Gaertig J."/>
            <person name="Frankel J."/>
            <person name="Tsao C.-C."/>
            <person name="Gorovsky M.A."/>
            <person name="Keeling P.J."/>
            <person name="Waller R.F."/>
            <person name="Patron N.J."/>
            <person name="Cherry J.M."/>
            <person name="Stover N.A."/>
            <person name="Krieger C.J."/>
            <person name="del Toro C."/>
            <person name="Ryder H.F."/>
            <person name="Williamson S.C."/>
            <person name="Barbeau R.A."/>
            <person name="Hamilton E.P."/>
            <person name="Orias E."/>
        </authorList>
    </citation>
    <scope>NUCLEOTIDE SEQUENCE [LARGE SCALE GENOMIC DNA]</scope>
    <source>
        <strain evidence="3">SB210</strain>
    </source>
</reference>
<dbReference type="AlphaFoldDB" id="W7X859"/>
<gene>
    <name evidence="2" type="ORF">TTHERM_001423408</name>
</gene>
<evidence type="ECO:0000313" key="2">
    <source>
        <dbReference type="EMBL" id="EWS75560.1"/>
    </source>
</evidence>
<dbReference type="GeneID" id="24442333"/>
<proteinExistence type="predicted"/>
<dbReference type="Gene3D" id="2.10.220.10">
    <property type="entry name" value="Hormone Receptor, Insulin-like Growth Factor Receptor 1, Chain A, domain 2"/>
    <property type="match status" value="1"/>
</dbReference>
<keyword evidence="1" id="KW-0732">Signal</keyword>
<accession>W7X859</accession>
<dbReference type="RefSeq" id="XP_012651904.1">
    <property type="nucleotide sequence ID" value="XM_012796450.1"/>
</dbReference>
<dbReference type="InParanoid" id="W7X859"/>
<keyword evidence="3" id="KW-1185">Reference proteome</keyword>